<dbReference type="InterPro" id="IPR022123">
    <property type="entry name" value="DUF3658"/>
</dbReference>
<sequence>MTKQRHAEKEVPRTPEQLTEADLKEIDAALLENASVNWSKVSRIVLATMIERGDGVTGLPTTFYTERVVGLVQAGSLEARGDLTDMHLSEVRRTASTK</sequence>
<accession>A0A6V8N6J4</accession>
<evidence type="ECO:0000313" key="2">
    <source>
        <dbReference type="EMBL" id="GFO68205.1"/>
    </source>
</evidence>
<reference evidence="3" key="1">
    <citation type="submission" date="2020-06" db="EMBL/GenBank/DDBJ databases">
        <title>Draft genomic sequecing of Geomonas sp. Red745.</title>
        <authorList>
            <person name="Itoh H."/>
            <person name="Xu Z.X."/>
            <person name="Ushijima N."/>
            <person name="Masuda Y."/>
            <person name="Shiratori Y."/>
            <person name="Senoo K."/>
        </authorList>
    </citation>
    <scope>NUCLEOTIDE SEQUENCE [LARGE SCALE GENOMIC DNA]</scope>
    <source>
        <strain evidence="3">Red745</strain>
    </source>
</reference>
<protein>
    <recommendedName>
        <fullName evidence="1">DUF3658 domain-containing protein</fullName>
    </recommendedName>
</protein>
<dbReference type="AlphaFoldDB" id="A0A6V8N6J4"/>
<keyword evidence="3" id="KW-1185">Reference proteome</keyword>
<organism evidence="2 3">
    <name type="scientific">Geomonas limicola</name>
    <dbReference type="NCBI Taxonomy" id="2740186"/>
    <lineage>
        <taxon>Bacteria</taxon>
        <taxon>Pseudomonadati</taxon>
        <taxon>Thermodesulfobacteriota</taxon>
        <taxon>Desulfuromonadia</taxon>
        <taxon>Geobacterales</taxon>
        <taxon>Geobacteraceae</taxon>
        <taxon>Geomonas</taxon>
    </lineage>
</organism>
<evidence type="ECO:0000259" key="1">
    <source>
        <dbReference type="Pfam" id="PF12395"/>
    </source>
</evidence>
<name>A0A6V8N6J4_9BACT</name>
<dbReference type="Proteomes" id="UP000587586">
    <property type="component" value="Unassembled WGS sequence"/>
</dbReference>
<evidence type="ECO:0000313" key="3">
    <source>
        <dbReference type="Proteomes" id="UP000587586"/>
    </source>
</evidence>
<feature type="domain" description="DUF3658" evidence="1">
    <location>
        <begin position="17"/>
        <end position="87"/>
    </location>
</feature>
<dbReference type="EMBL" id="BLXZ01000003">
    <property type="protein sequence ID" value="GFO68205.1"/>
    <property type="molecule type" value="Genomic_DNA"/>
</dbReference>
<dbReference type="Pfam" id="PF12395">
    <property type="entry name" value="DUF3658"/>
    <property type="match status" value="1"/>
</dbReference>
<comment type="caution">
    <text evidence="2">The sequence shown here is derived from an EMBL/GenBank/DDBJ whole genome shotgun (WGS) entry which is preliminary data.</text>
</comment>
<dbReference type="RefSeq" id="WP_183360722.1">
    <property type="nucleotide sequence ID" value="NZ_BLXZ01000003.1"/>
</dbReference>
<gene>
    <name evidence="2" type="ORF">GMLC_17840</name>
</gene>
<proteinExistence type="predicted"/>